<gene>
    <name evidence="1" type="primary">SRB2</name>
    <name evidence="1" type="ORF">GWM34_01999</name>
</gene>
<keyword evidence="2" id="KW-1185">Reference proteome</keyword>
<protein>
    <submittedName>
        <fullName evidence="1">SRB2</fullName>
    </submittedName>
</protein>
<dbReference type="Proteomes" id="UP000742417">
    <property type="component" value="Unassembled WGS sequence"/>
</dbReference>
<dbReference type="EMBL" id="JAENJO010000004">
    <property type="protein sequence ID" value="KAG8203056.1"/>
    <property type="molecule type" value="Genomic_DNA"/>
</dbReference>
<organism evidence="1 2">
    <name type="scientific">Candida africana</name>
    <dbReference type="NCBI Taxonomy" id="241526"/>
    <lineage>
        <taxon>Eukaryota</taxon>
        <taxon>Fungi</taxon>
        <taxon>Dikarya</taxon>
        <taxon>Ascomycota</taxon>
        <taxon>Saccharomycotina</taxon>
        <taxon>Pichiomycetes</taxon>
        <taxon>Debaryomycetaceae</taxon>
        <taxon>Candida/Lodderomyces clade</taxon>
        <taxon>Candida</taxon>
    </lineage>
</organism>
<proteinExistence type="predicted"/>
<comment type="caution">
    <text evidence="1">The sequence shown here is derived from an EMBL/GenBank/DDBJ whole genome shotgun (WGS) entry which is preliminary data.</text>
</comment>
<name>A0ACB7FPB1_9ASCO</name>
<reference evidence="1" key="1">
    <citation type="submission" date="2020-12" db="EMBL/GenBank/DDBJ databases">
        <title>Draft Genome of Candida africana.</title>
        <authorList>
            <person name="Ayanbimpe G.M."/>
            <person name="Enweani I.B."/>
            <person name="Aguiyi J.C."/>
            <person name="Nnadi U.P."/>
            <person name="Izam Y."/>
            <person name="Ubani A."/>
            <person name="Ngene A.C."/>
        </authorList>
    </citation>
    <scope>NUCLEOTIDE SEQUENCE</scope>
    <source>
        <strain evidence="1">CEC4854</strain>
    </source>
</reference>
<feature type="non-terminal residue" evidence="1">
    <location>
        <position position="1"/>
    </location>
</feature>
<evidence type="ECO:0000313" key="2">
    <source>
        <dbReference type="Proteomes" id="UP000742417"/>
    </source>
</evidence>
<sequence length="241" mass="27396">MLLIMVTAVLLVQKANLETITQFHDQISNELPTAKGKWNFNFKIFRNNQYSIPQELVDTHEQAPESKFLFTLSPSYLRDSTITLINGKSAGVFTNSIEEELSELGHPSDLSIPNDHLRRGATTGLNDKFDNFIGAKLQSLWTQRQLIKGDGGQIYELENGNLCIRTSNVFLHGNFRGLLIQIEMSNSLCDTNNHNSFKEHFNKIVEKYGFPEGNLCCDVLDKKNLDKYGDLCLQYSKILNF</sequence>
<accession>A0ACB7FPB1</accession>
<evidence type="ECO:0000313" key="1">
    <source>
        <dbReference type="EMBL" id="KAG8203056.1"/>
    </source>
</evidence>